<sequence length="127" mass="14563">SGRRPWESHRERGPSFPVRMSAQERLRRLEELLLEQREAGCLSVEALVDLLLCLYTECSNSPLKREKHITDFLNWGKNRDQNQLFSQNTPRCTQTRSGIPEGGCKDAARCRMLYSQDGPGRVLQPSC</sequence>
<feature type="non-terminal residue" evidence="1">
    <location>
        <position position="1"/>
    </location>
</feature>
<evidence type="ECO:0000313" key="1">
    <source>
        <dbReference type="EMBL" id="MEQ2157624.1"/>
    </source>
</evidence>
<comment type="caution">
    <text evidence="1">The sequence shown here is derived from an EMBL/GenBank/DDBJ whole genome shotgun (WGS) entry which is preliminary data.</text>
</comment>
<organism evidence="1 2">
    <name type="scientific">Goodea atripinnis</name>
    <dbReference type="NCBI Taxonomy" id="208336"/>
    <lineage>
        <taxon>Eukaryota</taxon>
        <taxon>Metazoa</taxon>
        <taxon>Chordata</taxon>
        <taxon>Craniata</taxon>
        <taxon>Vertebrata</taxon>
        <taxon>Euteleostomi</taxon>
        <taxon>Actinopterygii</taxon>
        <taxon>Neopterygii</taxon>
        <taxon>Teleostei</taxon>
        <taxon>Neoteleostei</taxon>
        <taxon>Acanthomorphata</taxon>
        <taxon>Ovalentaria</taxon>
        <taxon>Atherinomorphae</taxon>
        <taxon>Cyprinodontiformes</taxon>
        <taxon>Goodeidae</taxon>
        <taxon>Goodea</taxon>
    </lineage>
</organism>
<accession>A0ABV0MEV1</accession>
<dbReference type="Proteomes" id="UP001476798">
    <property type="component" value="Unassembled WGS sequence"/>
</dbReference>
<keyword evidence="2" id="KW-1185">Reference proteome</keyword>
<dbReference type="EMBL" id="JAHRIO010000142">
    <property type="protein sequence ID" value="MEQ2157624.1"/>
    <property type="molecule type" value="Genomic_DNA"/>
</dbReference>
<dbReference type="Gene3D" id="3.30.200.20">
    <property type="entry name" value="Phosphorylase Kinase, domain 1"/>
    <property type="match status" value="1"/>
</dbReference>
<protein>
    <submittedName>
        <fullName evidence="1">Uncharacterized protein</fullName>
    </submittedName>
</protein>
<name>A0ABV0MEV1_9TELE</name>
<evidence type="ECO:0000313" key="2">
    <source>
        <dbReference type="Proteomes" id="UP001476798"/>
    </source>
</evidence>
<gene>
    <name evidence="1" type="ORF">GOODEAATRI_003602</name>
</gene>
<reference evidence="1 2" key="1">
    <citation type="submission" date="2021-06" db="EMBL/GenBank/DDBJ databases">
        <authorList>
            <person name="Palmer J.M."/>
        </authorList>
    </citation>
    <scope>NUCLEOTIDE SEQUENCE [LARGE SCALE GENOMIC DNA]</scope>
    <source>
        <strain evidence="1 2">GA_2019</strain>
        <tissue evidence="1">Muscle</tissue>
    </source>
</reference>
<proteinExistence type="predicted"/>